<gene>
    <name evidence="1" type="ORF">ACFPJ5_09155</name>
</gene>
<comment type="caution">
    <text evidence="1">The sequence shown here is derived from an EMBL/GenBank/DDBJ whole genome shotgun (WGS) entry which is preliminary data.</text>
</comment>
<dbReference type="RefSeq" id="WP_227231492.1">
    <property type="nucleotide sequence ID" value="NZ_JAJCVJ010000004.1"/>
</dbReference>
<reference evidence="1 2" key="1">
    <citation type="journal article" date="2019" name="Int. J. Syst. Evol. Microbiol.">
        <title>The Global Catalogue of Microorganisms (GCM) 10K type strain sequencing project: providing services to taxonomists for standard genome sequencing and annotation.</title>
        <authorList>
            <consortium name="The Broad Institute Genomics Platform"/>
            <consortium name="The Broad Institute Genome Sequencing Center for Infectious Disease"/>
            <person name="Wu L."/>
            <person name="Ma J."/>
        </authorList>
    </citation>
    <scope>NUCLEOTIDE SEQUENCE [LARGE SCALE GENOMIC DNA]</scope>
    <source>
        <strain evidence="1 2">CGMCC 1.12237</strain>
    </source>
</reference>
<keyword evidence="2" id="KW-1185">Reference proteome</keyword>
<proteinExistence type="predicted"/>
<protein>
    <submittedName>
        <fullName evidence="1">CHAT domain-containing protein</fullName>
    </submittedName>
</protein>
<sequence length="674" mass="74349">MDAILIDIEETEHGVEIFDQIQRTRFELHFDGAVGPAETDVFEFPAKEAVRLETGRVTVPTSATVWARSDGEHCATTTVDDPEVEIPLESGLLQLNVISAPMKVYLVATGPVSVQTGSSKTVIATEGDGFTLGVRSPHDLPAATVTTTDDPVDFMRAVSTFGSGLQTTSPERSWQTLRGHPPELQLGDELDIPTHLDRPQTDIQIEVPPALESVFAVSTLAYYLGAEVVPASEESTLIVGDSRYRLGAEVPLHREASELLRHLFLMDTIVRTEGIYRIDLHERSELTKEVELDVPELYSLPIAARTNEYLDVDRRVSANCLSGWPVTTTVTPTAENGTLLPYLVDELSLVHPPETKEVVEATPTLEGFLRSDNDAPARQLLSASDVETPRHQWVGRDLPLHASRPTKESFRRRLQRTPKEEAEISITVVCNDDQMLDELSADLYPDPELISFDLSTRTQLTRDELTQVFRGTDDFVHYIGHGREDGVQCSDGWLDLREIAETGVEAFLLNGCQSLRQGEALVEAGAIGGVVSLSDVGNTRASRLGRELSKLLAYGHSLGISLHVLRQVDLAQQFAVVGLDGFSLCQCPDGAPKLLHVRDLSAPVVASMYAYQTELFKLGSVTRPHLDGTDWYLNTGYIDEYEISSEESHDFFTASNFPVIVDGTLRWSQQLFTD</sequence>
<accession>A0ABD5RAQ8</accession>
<dbReference type="EMBL" id="JBHSKX010000001">
    <property type="protein sequence ID" value="MFC5367108.1"/>
    <property type="molecule type" value="Genomic_DNA"/>
</dbReference>
<evidence type="ECO:0000313" key="2">
    <source>
        <dbReference type="Proteomes" id="UP001596201"/>
    </source>
</evidence>
<dbReference type="AlphaFoldDB" id="A0ABD5RAQ8"/>
<dbReference type="Proteomes" id="UP001596201">
    <property type="component" value="Unassembled WGS sequence"/>
</dbReference>
<name>A0ABD5RAQ8_9EURY</name>
<organism evidence="1 2">
    <name type="scientific">Salinirubrum litoreum</name>
    <dbReference type="NCBI Taxonomy" id="1126234"/>
    <lineage>
        <taxon>Archaea</taxon>
        <taxon>Methanobacteriati</taxon>
        <taxon>Methanobacteriota</taxon>
        <taxon>Stenosarchaea group</taxon>
        <taxon>Halobacteria</taxon>
        <taxon>Halobacteriales</taxon>
        <taxon>Haloferacaceae</taxon>
        <taxon>Salinirubrum</taxon>
    </lineage>
</organism>
<evidence type="ECO:0000313" key="1">
    <source>
        <dbReference type="EMBL" id="MFC5367108.1"/>
    </source>
</evidence>